<keyword evidence="11" id="KW-0732">Signal</keyword>
<organism evidence="12 13">
    <name type="scientific">Gulo gulo</name>
    <name type="common">Wolverine</name>
    <name type="synonym">Gluton</name>
    <dbReference type="NCBI Taxonomy" id="48420"/>
    <lineage>
        <taxon>Eukaryota</taxon>
        <taxon>Metazoa</taxon>
        <taxon>Chordata</taxon>
        <taxon>Craniata</taxon>
        <taxon>Vertebrata</taxon>
        <taxon>Euteleostomi</taxon>
        <taxon>Mammalia</taxon>
        <taxon>Eutheria</taxon>
        <taxon>Laurasiatheria</taxon>
        <taxon>Carnivora</taxon>
        <taxon>Caniformia</taxon>
        <taxon>Musteloidea</taxon>
        <taxon>Mustelidae</taxon>
        <taxon>Guloninae</taxon>
        <taxon>Gulo</taxon>
    </lineage>
</organism>
<dbReference type="GO" id="GO:0005743">
    <property type="term" value="C:mitochondrial inner membrane"/>
    <property type="evidence" value="ECO:0007669"/>
    <property type="project" value="UniProtKB-SubCell"/>
</dbReference>
<dbReference type="PANTHER" id="PTHR16717">
    <property type="entry name" value="CYTOCHROME C OXIDASE POLYPEPTIDE VIII"/>
    <property type="match status" value="1"/>
</dbReference>
<evidence type="ECO:0000256" key="1">
    <source>
        <dbReference type="ARBA" id="ARBA00004434"/>
    </source>
</evidence>
<dbReference type="PANTHER" id="PTHR16717:SF2">
    <property type="entry name" value="CYTOCHROME C OXIDASE SUBUNIT 8C, MITOCHONDRIAL"/>
    <property type="match status" value="1"/>
</dbReference>
<comment type="function">
    <text evidence="10">Component of the cytochrome c oxidase, the last enzyme in the mitochondrial electron transport chain which drives oxidative phosphorylation. The respiratory chain contains 3 multisubunit complexes succinate dehydrogenase (complex II, CII), ubiquinol-cytochrome c oxidoreductase (cytochrome b-c1 complex, complex III, CIII) and cytochrome c oxidase (complex IV, CIV), that cooperate to transfer electrons derived from NADH and succinate to molecular oxygen, creating an electrochemical gradient over the inner membrane that drives transmembrane transport and the ATP synthase. Cytochrome c oxidase is the component of the respiratory chain that catalyzes the reduction of oxygen to water. Electrons originating from reduced cytochrome c in the intermembrane space (IMS) are transferred via the dinuclear copper A center (CU(A)) of subunit 2 and heme A of subunit 1 to the active site in subunit 1, a binuclear center (BNC) formed by heme A3 and copper B (CU(B)). The BNC reduces molecular oxygen to 2 water molecules using 4 electrons from cytochrome c in the IMS and 4 protons from the mitochondrial matrix.</text>
</comment>
<sequence length="110" mass="12412">MPSASRAPAQTRRLEARAIVLCLVRALLSASPRFASAEAMPRLLVFCLLPRRRVTPLGLQIGRRLTRLEPRRRQRPKSSADTVVGLVVLFATFLVPCGYVLSNLREFRRE</sequence>
<evidence type="ECO:0000256" key="7">
    <source>
        <dbReference type="ARBA" id="ARBA00022989"/>
    </source>
</evidence>
<dbReference type="SUPFAM" id="SSF81431">
    <property type="entry name" value="Mitochondrial cytochrome c oxidase subunit VIIIb (aka IX)"/>
    <property type="match status" value="1"/>
</dbReference>
<evidence type="ECO:0000256" key="8">
    <source>
        <dbReference type="ARBA" id="ARBA00023128"/>
    </source>
</evidence>
<comment type="caution">
    <text evidence="12">The sequence shown here is derived from an EMBL/GenBank/DDBJ whole genome shotgun (WGS) entry which is preliminary data.</text>
</comment>
<comment type="pathway">
    <text evidence="2 10">Energy metabolism; oxidative phosphorylation.</text>
</comment>
<dbReference type="Proteomes" id="UP000269945">
    <property type="component" value="Unassembled WGS sequence"/>
</dbReference>
<evidence type="ECO:0000256" key="11">
    <source>
        <dbReference type="SAM" id="SignalP"/>
    </source>
</evidence>
<dbReference type="InterPro" id="IPR036548">
    <property type="entry name" value="Cyt_c_oxidase_su8_sf"/>
</dbReference>
<dbReference type="AlphaFoldDB" id="A0A9X9M1C0"/>
<dbReference type="Pfam" id="PF02285">
    <property type="entry name" value="COX8"/>
    <property type="match status" value="1"/>
</dbReference>
<dbReference type="EMBL" id="CYRY02035121">
    <property type="protein sequence ID" value="VCX13943.1"/>
    <property type="molecule type" value="Genomic_DNA"/>
</dbReference>
<keyword evidence="5 10" id="KW-0999">Mitochondrion inner membrane</keyword>
<feature type="transmembrane region" description="Helical" evidence="10">
    <location>
        <begin position="82"/>
        <end position="101"/>
    </location>
</feature>
<evidence type="ECO:0000313" key="13">
    <source>
        <dbReference type="Proteomes" id="UP000269945"/>
    </source>
</evidence>
<keyword evidence="8 10" id="KW-0496">Mitochondrion</keyword>
<dbReference type="Gene3D" id="4.10.81.10">
    <property type="entry name" value="Cytochrome c oxidase, subunit 8"/>
    <property type="match status" value="1"/>
</dbReference>
<feature type="chain" id="PRO_5040910987" description="Cytochrome c oxidase subunit 8" evidence="11">
    <location>
        <begin position="38"/>
        <end position="110"/>
    </location>
</feature>
<evidence type="ECO:0000256" key="9">
    <source>
        <dbReference type="ARBA" id="ARBA00023136"/>
    </source>
</evidence>
<comment type="similarity">
    <text evidence="3 10">Belongs to the cytochrome c oxidase VIII family.</text>
</comment>
<evidence type="ECO:0000256" key="4">
    <source>
        <dbReference type="ARBA" id="ARBA00022692"/>
    </source>
</evidence>
<evidence type="ECO:0000256" key="5">
    <source>
        <dbReference type="ARBA" id="ARBA00022792"/>
    </source>
</evidence>
<evidence type="ECO:0000256" key="2">
    <source>
        <dbReference type="ARBA" id="ARBA00004673"/>
    </source>
</evidence>
<keyword evidence="9 10" id="KW-0472">Membrane</keyword>
<proteinExistence type="inferred from homology"/>
<dbReference type="GO" id="GO:0045277">
    <property type="term" value="C:respiratory chain complex IV"/>
    <property type="evidence" value="ECO:0007669"/>
    <property type="project" value="UniProtKB-UniRule"/>
</dbReference>
<keyword evidence="6 10" id="KW-0809">Transit peptide</keyword>
<evidence type="ECO:0000256" key="6">
    <source>
        <dbReference type="ARBA" id="ARBA00022946"/>
    </source>
</evidence>
<comment type="subunit">
    <text evidence="10">Component of the cytochrome c oxidase (complex IV, CIV), a multisubunit enzyme composed of 14 subunits. The complex is composed of a catalytic core of 3 subunits MT-CO1, MT-CO2 and MT-CO3, encoded in the mitochondrial DNA, and 11 supernumerary subunits COX4I, COX5A, COX5B, COX6A, COX6B, COX6C, COX7A, COX7B, COX7C, COX8 and NDUFA4, which are encoded in the nuclear genome. The complex exists as a monomer or a dimer and forms supercomplexes (SCs) in the inner mitochondrial membrane with NADH-ubiquinone oxidoreductase (complex I, CI) and ubiquinol-cytochrome c oxidoreductase (cytochrome b-c1 complex, complex III, CIII), resulting in different assemblies (supercomplex SCI(1)III(2)IV(1) and megacomplex MCI(2)III(2)IV(2)).</text>
</comment>
<keyword evidence="4 10" id="KW-0812">Transmembrane</keyword>
<dbReference type="InterPro" id="IPR003205">
    <property type="entry name" value="Cyt_c_oxidase_su8"/>
</dbReference>
<name>A0A9X9M1C0_GULGU</name>
<feature type="signal peptide" evidence="11">
    <location>
        <begin position="1"/>
        <end position="37"/>
    </location>
</feature>
<evidence type="ECO:0000256" key="3">
    <source>
        <dbReference type="ARBA" id="ARBA00010117"/>
    </source>
</evidence>
<dbReference type="GO" id="GO:0006123">
    <property type="term" value="P:mitochondrial electron transport, cytochrome c to oxygen"/>
    <property type="evidence" value="ECO:0007669"/>
    <property type="project" value="UniProtKB-UniRule"/>
</dbReference>
<comment type="subcellular location">
    <subcellularLocation>
        <location evidence="1 10">Mitochondrion inner membrane</location>
        <topology evidence="1 10">Single-pass membrane protein</topology>
    </subcellularLocation>
</comment>
<reference evidence="12 13" key="1">
    <citation type="submission" date="2018-10" db="EMBL/GenBank/DDBJ databases">
        <authorList>
            <person name="Ekblom R."/>
            <person name="Jareborg N."/>
        </authorList>
    </citation>
    <scope>NUCLEOTIDE SEQUENCE [LARGE SCALE GENOMIC DNA]</scope>
    <source>
        <tissue evidence="12">Muscle</tissue>
    </source>
</reference>
<keyword evidence="13" id="KW-1185">Reference proteome</keyword>
<accession>A0A9X9M1C0</accession>
<evidence type="ECO:0000256" key="10">
    <source>
        <dbReference type="RuleBase" id="RU368101"/>
    </source>
</evidence>
<gene>
    <name evidence="12" type="ORF">BN2614_LOCUS4</name>
</gene>
<evidence type="ECO:0000313" key="12">
    <source>
        <dbReference type="EMBL" id="VCX13943.1"/>
    </source>
</evidence>
<keyword evidence="7 10" id="KW-1133">Transmembrane helix</keyword>
<protein>
    <recommendedName>
        <fullName evidence="10">Cytochrome c oxidase subunit 8</fullName>
    </recommendedName>
    <alternativeName>
        <fullName evidence="10">Cytochrome c oxidase polypeptide VIII</fullName>
    </alternativeName>
</protein>